<feature type="transmembrane region" description="Helical" evidence="1">
    <location>
        <begin position="210"/>
        <end position="230"/>
    </location>
</feature>
<dbReference type="PANTHER" id="PTHR22911">
    <property type="entry name" value="ACYL-MALONYL CONDENSING ENZYME-RELATED"/>
    <property type="match status" value="1"/>
</dbReference>
<comment type="caution">
    <text evidence="3">The sequence shown here is derived from an EMBL/GenBank/DDBJ whole genome shotgun (WGS) entry which is preliminary data.</text>
</comment>
<keyword evidence="1" id="KW-1133">Transmembrane helix</keyword>
<dbReference type="OrthoDB" id="6115788at2"/>
<protein>
    <submittedName>
        <fullName evidence="3">Threonine/homoserine efflux transporter RhtA</fullName>
    </submittedName>
</protein>
<feature type="transmembrane region" description="Helical" evidence="1">
    <location>
        <begin position="183"/>
        <end position="204"/>
    </location>
</feature>
<organism evidence="3 4">
    <name type="scientific">Panacagrimonas perspica</name>
    <dbReference type="NCBI Taxonomy" id="381431"/>
    <lineage>
        <taxon>Bacteria</taxon>
        <taxon>Pseudomonadati</taxon>
        <taxon>Pseudomonadota</taxon>
        <taxon>Gammaproteobacteria</taxon>
        <taxon>Nevskiales</taxon>
        <taxon>Nevskiaceae</taxon>
        <taxon>Panacagrimonas</taxon>
    </lineage>
</organism>
<evidence type="ECO:0000259" key="2">
    <source>
        <dbReference type="Pfam" id="PF00892"/>
    </source>
</evidence>
<feature type="transmembrane region" description="Helical" evidence="1">
    <location>
        <begin position="42"/>
        <end position="62"/>
    </location>
</feature>
<keyword evidence="4" id="KW-1185">Reference proteome</keyword>
<feature type="transmembrane region" description="Helical" evidence="1">
    <location>
        <begin position="154"/>
        <end position="171"/>
    </location>
</feature>
<reference evidence="3 4" key="1">
    <citation type="submission" date="2019-03" db="EMBL/GenBank/DDBJ databases">
        <title>Genomic Encyclopedia of Type Strains, Phase IV (KMG-IV): sequencing the most valuable type-strain genomes for metagenomic binning, comparative biology and taxonomic classification.</title>
        <authorList>
            <person name="Goeker M."/>
        </authorList>
    </citation>
    <scope>NUCLEOTIDE SEQUENCE [LARGE SCALE GENOMIC DNA]</scope>
    <source>
        <strain evidence="3 4">DSM 26377</strain>
    </source>
</reference>
<name>A0A4V3URV1_9GAMM</name>
<feature type="transmembrane region" description="Helical" evidence="1">
    <location>
        <begin position="12"/>
        <end position="30"/>
    </location>
</feature>
<feature type="transmembrane region" description="Helical" evidence="1">
    <location>
        <begin position="128"/>
        <end position="148"/>
    </location>
</feature>
<dbReference type="SUPFAM" id="SSF103481">
    <property type="entry name" value="Multidrug resistance efflux transporter EmrE"/>
    <property type="match status" value="2"/>
</dbReference>
<feature type="domain" description="EamA" evidence="2">
    <location>
        <begin position="12"/>
        <end position="144"/>
    </location>
</feature>
<feature type="transmembrane region" description="Helical" evidence="1">
    <location>
        <begin position="100"/>
        <end position="121"/>
    </location>
</feature>
<keyword evidence="1" id="KW-0472">Membrane</keyword>
<dbReference type="AlphaFoldDB" id="A0A4V3URV1"/>
<dbReference type="InterPro" id="IPR037185">
    <property type="entry name" value="EmrE-like"/>
</dbReference>
<feature type="transmembrane region" description="Helical" evidence="1">
    <location>
        <begin position="242"/>
        <end position="262"/>
    </location>
</feature>
<accession>A0A4V3URV1</accession>
<proteinExistence type="predicted"/>
<dbReference type="InterPro" id="IPR000620">
    <property type="entry name" value="EamA_dom"/>
</dbReference>
<evidence type="ECO:0000256" key="1">
    <source>
        <dbReference type="SAM" id="Phobius"/>
    </source>
</evidence>
<dbReference type="GO" id="GO:0016020">
    <property type="term" value="C:membrane"/>
    <property type="evidence" value="ECO:0007669"/>
    <property type="project" value="InterPro"/>
</dbReference>
<dbReference type="EMBL" id="SOBT01000008">
    <property type="protein sequence ID" value="TDU31886.1"/>
    <property type="molecule type" value="Genomic_DNA"/>
</dbReference>
<sequence>MSDVAGAHHPFRGVVLFFCALFLFACMDTTTKYLVAYYEVPLVVAIRYIVQCLLMVVLLAPSQGRRLVQTQRTALVWVRAACLAVASLSVGMAFQRMPVAETTAILFLSPMLVVLIAGPLLHERVSIVDWIAASTGMLGIVLIARPGGDLDPAGIAYALGAVGLLASYQLLSRVLIRTERTVALIFYMALVGSILFGIGLPWYWSGAAPSTMQVLLFLSLGVTGGLGHFLFTTAHRHAPASLLAPTMYVQLVWAGLLGWVVFDHVPDRLSILGMGVVAAGGVLVALNSRRTRVVTPADASVQEV</sequence>
<gene>
    <name evidence="3" type="ORF">DFR24_1270</name>
</gene>
<dbReference type="Pfam" id="PF00892">
    <property type="entry name" value="EamA"/>
    <property type="match status" value="2"/>
</dbReference>
<feature type="domain" description="EamA" evidence="2">
    <location>
        <begin position="154"/>
        <end position="284"/>
    </location>
</feature>
<evidence type="ECO:0000313" key="3">
    <source>
        <dbReference type="EMBL" id="TDU31886.1"/>
    </source>
</evidence>
<feature type="transmembrane region" description="Helical" evidence="1">
    <location>
        <begin position="268"/>
        <end position="286"/>
    </location>
</feature>
<feature type="transmembrane region" description="Helical" evidence="1">
    <location>
        <begin position="74"/>
        <end position="94"/>
    </location>
</feature>
<keyword evidence="1" id="KW-0812">Transmembrane</keyword>
<evidence type="ECO:0000313" key="4">
    <source>
        <dbReference type="Proteomes" id="UP000295341"/>
    </source>
</evidence>
<dbReference type="PANTHER" id="PTHR22911:SF103">
    <property type="entry name" value="BLR2811 PROTEIN"/>
    <property type="match status" value="1"/>
</dbReference>
<dbReference type="RefSeq" id="WP_133880437.1">
    <property type="nucleotide sequence ID" value="NZ_MWIN01000006.1"/>
</dbReference>
<dbReference type="Proteomes" id="UP000295341">
    <property type="component" value="Unassembled WGS sequence"/>
</dbReference>